<dbReference type="InterPro" id="IPR038186">
    <property type="entry name" value="CHAD_dom_sf"/>
</dbReference>
<sequence>MPFRITPEDASLKATLRRIMSERGDRAGGKLAVLPADEAVHALRKDARKLRAVLRLARPGMADFKSANGRLRDAARTLSGHRDAAVRVETFEALIDHYADELDRRAFAGLRSALHREARAADRGTAADLDAMVAALEETARRSGEWEIRGKGRDLLREGLARTLRRGHAALKEAERDPTPERLHELRKRAKDHRAQMRLLRPAWPQMIGAREKTAKRLATLIGDHYDLDALCGFVAERALPRDETARGALCALAARRQKELAAQAMPLARRLFGEPPDEVAARIVETWRLWRRETKDLR</sequence>
<reference evidence="2 5" key="2">
    <citation type="submission" date="2018-03" db="EMBL/GenBank/DDBJ databases">
        <title>Genomic Encyclopedia of Archaeal and Bacterial Type Strains, Phase II (KMG-II): from individual species to whole genera.</title>
        <authorList>
            <person name="Goeker M."/>
        </authorList>
    </citation>
    <scope>NUCLEOTIDE SEQUENCE [LARGE SCALE GENOMIC DNA]</scope>
    <source>
        <strain evidence="2 5">DSM 29956</strain>
    </source>
</reference>
<dbReference type="RefSeq" id="WP_085895538.1">
    <property type="nucleotide sequence ID" value="NZ_FWFY01000003.1"/>
</dbReference>
<keyword evidence="5" id="KW-1185">Reference proteome</keyword>
<dbReference type="OrthoDB" id="9810907at2"/>
<dbReference type="PANTHER" id="PTHR39339">
    <property type="entry name" value="SLR1444 PROTEIN"/>
    <property type="match status" value="1"/>
</dbReference>
<evidence type="ECO:0000313" key="2">
    <source>
        <dbReference type="EMBL" id="PSK87587.1"/>
    </source>
</evidence>
<dbReference type="Gene3D" id="1.40.20.10">
    <property type="entry name" value="CHAD domain"/>
    <property type="match status" value="1"/>
</dbReference>
<evidence type="ECO:0000313" key="4">
    <source>
        <dbReference type="Proteomes" id="UP000193495"/>
    </source>
</evidence>
<dbReference type="InterPro" id="IPR007899">
    <property type="entry name" value="CHAD_dom"/>
</dbReference>
<dbReference type="EMBL" id="FWFY01000003">
    <property type="protein sequence ID" value="SLN31546.1"/>
    <property type="molecule type" value="Genomic_DNA"/>
</dbReference>
<evidence type="ECO:0000259" key="1">
    <source>
        <dbReference type="PROSITE" id="PS51708"/>
    </source>
</evidence>
<dbReference type="Proteomes" id="UP000240624">
    <property type="component" value="Unassembled WGS sequence"/>
</dbReference>
<proteinExistence type="predicted"/>
<dbReference type="PROSITE" id="PS51708">
    <property type="entry name" value="CHAD"/>
    <property type="match status" value="1"/>
</dbReference>
<protein>
    <submittedName>
        <fullName evidence="3">CHAD domain protein</fullName>
    </submittedName>
    <submittedName>
        <fullName evidence="2">CHAD domain-containing protein</fullName>
    </submittedName>
</protein>
<name>A0A1X6YU63_9RHOB</name>
<evidence type="ECO:0000313" key="3">
    <source>
        <dbReference type="EMBL" id="SLN31546.1"/>
    </source>
</evidence>
<accession>A0A1X6YU63</accession>
<organism evidence="3 4">
    <name type="scientific">Limimaricola soesokkakensis</name>
    <dbReference type="NCBI Taxonomy" id="1343159"/>
    <lineage>
        <taxon>Bacteria</taxon>
        <taxon>Pseudomonadati</taxon>
        <taxon>Pseudomonadota</taxon>
        <taxon>Alphaproteobacteria</taxon>
        <taxon>Rhodobacterales</taxon>
        <taxon>Paracoccaceae</taxon>
        <taxon>Limimaricola</taxon>
    </lineage>
</organism>
<dbReference type="Proteomes" id="UP000193495">
    <property type="component" value="Unassembled WGS sequence"/>
</dbReference>
<reference evidence="3 4" key="1">
    <citation type="submission" date="2017-03" db="EMBL/GenBank/DDBJ databases">
        <authorList>
            <person name="Afonso C.L."/>
            <person name="Miller P.J."/>
            <person name="Scott M.A."/>
            <person name="Spackman E."/>
            <person name="Goraichik I."/>
            <person name="Dimitrov K.M."/>
            <person name="Suarez D.L."/>
            <person name="Swayne D.E."/>
        </authorList>
    </citation>
    <scope>NUCLEOTIDE SEQUENCE [LARGE SCALE GENOMIC DNA]</scope>
    <source>
        <strain evidence="3 4">CECT 8367</strain>
    </source>
</reference>
<evidence type="ECO:0000313" key="5">
    <source>
        <dbReference type="Proteomes" id="UP000240624"/>
    </source>
</evidence>
<dbReference type="SMART" id="SM00880">
    <property type="entry name" value="CHAD"/>
    <property type="match status" value="1"/>
</dbReference>
<gene>
    <name evidence="2" type="ORF">CLV79_10267</name>
    <name evidence="3" type="ORF">LOS8367_01151</name>
</gene>
<feature type="domain" description="CHAD" evidence="1">
    <location>
        <begin position="9"/>
        <end position="278"/>
    </location>
</feature>
<dbReference type="Pfam" id="PF05235">
    <property type="entry name" value="CHAD"/>
    <property type="match status" value="1"/>
</dbReference>
<dbReference type="PANTHER" id="PTHR39339:SF1">
    <property type="entry name" value="CHAD DOMAIN-CONTAINING PROTEIN"/>
    <property type="match status" value="1"/>
</dbReference>
<dbReference type="EMBL" id="PYGB01000002">
    <property type="protein sequence ID" value="PSK87587.1"/>
    <property type="molecule type" value="Genomic_DNA"/>
</dbReference>
<dbReference type="AlphaFoldDB" id="A0A1X6YU63"/>